<dbReference type="InterPro" id="IPR009057">
    <property type="entry name" value="Homeodomain-like_sf"/>
</dbReference>
<evidence type="ECO:0000256" key="1">
    <source>
        <dbReference type="ARBA" id="ARBA00018672"/>
    </source>
</evidence>
<evidence type="ECO:0000313" key="9">
    <source>
        <dbReference type="EMBL" id="SHJ91878.1"/>
    </source>
</evidence>
<dbReference type="InterPro" id="IPR001789">
    <property type="entry name" value="Sig_transdc_resp-reg_receiver"/>
</dbReference>
<dbReference type="EMBL" id="FQZO01000010">
    <property type="protein sequence ID" value="SHJ91878.1"/>
    <property type="molecule type" value="Genomic_DNA"/>
</dbReference>
<gene>
    <name evidence="9" type="ORF">SAMN05444401_0133</name>
</gene>
<proteinExistence type="predicted"/>
<evidence type="ECO:0000256" key="6">
    <source>
        <dbReference type="PROSITE-ProRule" id="PRU00169"/>
    </source>
</evidence>
<evidence type="ECO:0000256" key="3">
    <source>
        <dbReference type="ARBA" id="ARBA00023125"/>
    </source>
</evidence>
<dbReference type="Proteomes" id="UP000184080">
    <property type="component" value="Unassembled WGS sequence"/>
</dbReference>
<dbReference type="OrthoDB" id="1769137at2"/>
<dbReference type="Pfam" id="PF12833">
    <property type="entry name" value="HTH_18"/>
    <property type="match status" value="1"/>
</dbReference>
<dbReference type="PANTHER" id="PTHR43280:SF34">
    <property type="entry name" value="ARAC-FAMILY TRANSCRIPTIONAL REGULATOR"/>
    <property type="match status" value="1"/>
</dbReference>
<dbReference type="Pfam" id="PF00072">
    <property type="entry name" value="Response_reg"/>
    <property type="match status" value="1"/>
</dbReference>
<evidence type="ECO:0000256" key="5">
    <source>
        <dbReference type="ARBA" id="ARBA00024867"/>
    </source>
</evidence>
<dbReference type="PROSITE" id="PS00041">
    <property type="entry name" value="HTH_ARAC_FAMILY_1"/>
    <property type="match status" value="1"/>
</dbReference>
<dbReference type="GO" id="GO:0000160">
    <property type="term" value="P:phosphorelay signal transduction system"/>
    <property type="evidence" value="ECO:0007669"/>
    <property type="project" value="InterPro"/>
</dbReference>
<dbReference type="InterPro" id="IPR018062">
    <property type="entry name" value="HTH_AraC-typ_CS"/>
</dbReference>
<feature type="modified residue" description="4-aspartylphosphate" evidence="6">
    <location>
        <position position="55"/>
    </location>
</feature>
<protein>
    <recommendedName>
        <fullName evidence="1">Stage 0 sporulation protein A homolog</fullName>
    </recommendedName>
</protein>
<evidence type="ECO:0000259" key="7">
    <source>
        <dbReference type="PROSITE" id="PS01124"/>
    </source>
</evidence>
<dbReference type="CDD" id="cd17536">
    <property type="entry name" value="REC_YesN-like"/>
    <property type="match status" value="1"/>
</dbReference>
<name>A0A1M6N7Z7_9CLOT</name>
<evidence type="ECO:0000259" key="8">
    <source>
        <dbReference type="PROSITE" id="PS50110"/>
    </source>
</evidence>
<dbReference type="STRING" id="1121298.SAMN05444401_0133"/>
<dbReference type="Gene3D" id="3.40.50.2300">
    <property type="match status" value="1"/>
</dbReference>
<evidence type="ECO:0000313" key="10">
    <source>
        <dbReference type="Proteomes" id="UP000184080"/>
    </source>
</evidence>
<keyword evidence="4" id="KW-0804">Transcription</keyword>
<dbReference type="PROSITE" id="PS50110">
    <property type="entry name" value="RESPONSE_REGULATORY"/>
    <property type="match status" value="1"/>
</dbReference>
<keyword evidence="2" id="KW-0805">Transcription regulation</keyword>
<dbReference type="SUPFAM" id="SSF52172">
    <property type="entry name" value="CheY-like"/>
    <property type="match status" value="1"/>
</dbReference>
<evidence type="ECO:0000256" key="4">
    <source>
        <dbReference type="ARBA" id="ARBA00023163"/>
    </source>
</evidence>
<keyword evidence="10" id="KW-1185">Reference proteome</keyword>
<keyword evidence="3" id="KW-0238">DNA-binding</keyword>
<dbReference type="GO" id="GO:0003700">
    <property type="term" value="F:DNA-binding transcription factor activity"/>
    <property type="evidence" value="ECO:0007669"/>
    <property type="project" value="InterPro"/>
</dbReference>
<feature type="domain" description="Response regulatory" evidence="8">
    <location>
        <begin position="3"/>
        <end position="119"/>
    </location>
</feature>
<feature type="domain" description="HTH araC/xylS-type" evidence="7">
    <location>
        <begin position="160"/>
        <end position="258"/>
    </location>
</feature>
<comment type="function">
    <text evidence="5">May play the central regulatory role in sporulation. It may be an element of the effector pathway responsible for the activation of sporulation genes in response to nutritional stress. Spo0A may act in concert with spo0H (a sigma factor) to control the expression of some genes that are critical to the sporulation process.</text>
</comment>
<dbReference type="RefSeq" id="WP_073011799.1">
    <property type="nucleotide sequence ID" value="NZ_FQZO01000010.1"/>
</dbReference>
<reference evidence="9 10" key="1">
    <citation type="submission" date="2016-11" db="EMBL/GenBank/DDBJ databases">
        <authorList>
            <person name="Jaros S."/>
            <person name="Januszkiewicz K."/>
            <person name="Wedrychowicz H."/>
        </authorList>
    </citation>
    <scope>NUCLEOTIDE SEQUENCE [LARGE SCALE GENOMIC DNA]</scope>
    <source>
        <strain evidence="9 10">DSM 21864</strain>
    </source>
</reference>
<keyword evidence="6" id="KW-0597">Phosphoprotein</keyword>
<dbReference type="SMART" id="SM00448">
    <property type="entry name" value="REC"/>
    <property type="match status" value="1"/>
</dbReference>
<dbReference type="SMART" id="SM00342">
    <property type="entry name" value="HTH_ARAC"/>
    <property type="match status" value="1"/>
</dbReference>
<sequence length="263" mass="30474">MFKVLIVEDEEMIRKGLHYTFDWNKAECIVIGEAANGKEGLEAIKDLDPDIVVADINMPIMDGITMIKSSIKDFLYSSIILTGYDEFALARQAIHLGVSEYLLKPVDNDELLEALEKSKEQVKVRKYYKTIKSNSLDLNKLNVLSGDFLKEENKSSKVVSDMIAYVKENYHKKISIQDLVDILGMSSTYLNQKFKQETTYTFNDYVNRYRINQAINLMKRGEGKVYTIATDVGFKDYRYFINVFKKYADCLPSDFMEYFKEYS</sequence>
<organism evidence="9 10">
    <name type="scientific">Clostridium amylolyticum</name>
    <dbReference type="NCBI Taxonomy" id="1121298"/>
    <lineage>
        <taxon>Bacteria</taxon>
        <taxon>Bacillati</taxon>
        <taxon>Bacillota</taxon>
        <taxon>Clostridia</taxon>
        <taxon>Eubacteriales</taxon>
        <taxon>Clostridiaceae</taxon>
        <taxon>Clostridium</taxon>
    </lineage>
</organism>
<dbReference type="Gene3D" id="1.10.10.60">
    <property type="entry name" value="Homeodomain-like"/>
    <property type="match status" value="2"/>
</dbReference>
<evidence type="ECO:0000256" key="2">
    <source>
        <dbReference type="ARBA" id="ARBA00023015"/>
    </source>
</evidence>
<dbReference type="InterPro" id="IPR011006">
    <property type="entry name" value="CheY-like_superfamily"/>
</dbReference>
<dbReference type="InterPro" id="IPR018060">
    <property type="entry name" value="HTH_AraC"/>
</dbReference>
<dbReference type="AlphaFoldDB" id="A0A1M6N7Z7"/>
<dbReference type="GO" id="GO:0043565">
    <property type="term" value="F:sequence-specific DNA binding"/>
    <property type="evidence" value="ECO:0007669"/>
    <property type="project" value="InterPro"/>
</dbReference>
<accession>A0A1M6N7Z7</accession>
<dbReference type="SUPFAM" id="SSF46689">
    <property type="entry name" value="Homeodomain-like"/>
    <property type="match status" value="2"/>
</dbReference>
<dbReference type="PROSITE" id="PS01124">
    <property type="entry name" value="HTH_ARAC_FAMILY_2"/>
    <property type="match status" value="1"/>
</dbReference>
<dbReference type="PANTHER" id="PTHR43280">
    <property type="entry name" value="ARAC-FAMILY TRANSCRIPTIONAL REGULATOR"/>
    <property type="match status" value="1"/>
</dbReference>